<proteinExistence type="predicted"/>
<dbReference type="InterPro" id="IPR013022">
    <property type="entry name" value="Xyl_isomerase-like_TIM-brl"/>
</dbReference>
<reference evidence="2 3" key="1">
    <citation type="submission" date="2020-02" db="EMBL/GenBank/DDBJ databases">
        <title>Comparative genomics of sulfur disproportionating microorganisms.</title>
        <authorList>
            <person name="Ward L.M."/>
            <person name="Bertran E."/>
            <person name="Johnston D.T."/>
        </authorList>
    </citation>
    <scope>NUCLEOTIDE SEQUENCE [LARGE SCALE GENOMIC DNA]</scope>
    <source>
        <strain evidence="2 3">DSM 3696</strain>
    </source>
</reference>
<dbReference type="Gene3D" id="3.20.20.150">
    <property type="entry name" value="Divalent-metal-dependent TIM barrel enzymes"/>
    <property type="match status" value="1"/>
</dbReference>
<keyword evidence="3" id="KW-1185">Reference proteome</keyword>
<dbReference type="SUPFAM" id="SSF51658">
    <property type="entry name" value="Xylose isomerase-like"/>
    <property type="match status" value="1"/>
</dbReference>
<sequence length="274" mass="30134">MQSLLEFCRTYDCFAAEYTFQRGALSRHEVALEIPDIEILRGAGLLLRYHLAFPGFDLGHPDPVRAREAVEFYLFCLRVVAELGGDRVTLHIGLDRALRGRVDYAAAVDGLRELTETGEGLGVRVCLENLRLGRTGDPRQFQALLAQSGAFATLDVGHAYAREAASAVPGCALDFIPRCNGRLLGAHVYEIEAAVHPGGPARHMAPRDLTAIRPLLDAMVWETSCDWWLVELMDAGEMADTLQLLRRYQDEIRIAGGASVQAAGKLHPNEKEIA</sequence>
<evidence type="ECO:0000313" key="2">
    <source>
        <dbReference type="EMBL" id="NDY55227.1"/>
    </source>
</evidence>
<protein>
    <submittedName>
        <fullName evidence="2">TIM barrel protein</fullName>
    </submittedName>
</protein>
<accession>A0A7K3NGL9</accession>
<dbReference type="InterPro" id="IPR036237">
    <property type="entry name" value="Xyl_isomerase-like_sf"/>
</dbReference>
<comment type="caution">
    <text evidence="2">The sequence shown here is derived from an EMBL/GenBank/DDBJ whole genome shotgun (WGS) entry which is preliminary data.</text>
</comment>
<evidence type="ECO:0000259" key="1">
    <source>
        <dbReference type="Pfam" id="PF01261"/>
    </source>
</evidence>
<gene>
    <name evidence="2" type="ORF">G3N56_00515</name>
</gene>
<name>A0A7K3NGL9_9BACT</name>
<dbReference type="EMBL" id="JAAGRQ010000002">
    <property type="protein sequence ID" value="NDY55227.1"/>
    <property type="molecule type" value="Genomic_DNA"/>
</dbReference>
<dbReference type="Pfam" id="PF01261">
    <property type="entry name" value="AP_endonuc_2"/>
    <property type="match status" value="1"/>
</dbReference>
<evidence type="ECO:0000313" key="3">
    <source>
        <dbReference type="Proteomes" id="UP000469724"/>
    </source>
</evidence>
<organism evidence="2 3">
    <name type="scientific">Desulfolutivibrio sulfodismutans</name>
    <dbReference type="NCBI Taxonomy" id="63561"/>
    <lineage>
        <taxon>Bacteria</taxon>
        <taxon>Pseudomonadati</taxon>
        <taxon>Thermodesulfobacteriota</taxon>
        <taxon>Desulfovibrionia</taxon>
        <taxon>Desulfovibrionales</taxon>
        <taxon>Desulfovibrionaceae</taxon>
        <taxon>Desulfolutivibrio</taxon>
    </lineage>
</organism>
<feature type="domain" description="Xylose isomerase-like TIM barrel" evidence="1">
    <location>
        <begin position="41"/>
        <end position="165"/>
    </location>
</feature>
<dbReference type="AlphaFoldDB" id="A0A7K3NGL9"/>
<dbReference type="RefSeq" id="WP_163300284.1">
    <property type="nucleotide sequence ID" value="NZ_JAAGRQ010000002.1"/>
</dbReference>
<dbReference type="Proteomes" id="UP000469724">
    <property type="component" value="Unassembled WGS sequence"/>
</dbReference>